<feature type="non-terminal residue" evidence="4">
    <location>
        <position position="1"/>
    </location>
</feature>
<dbReference type="PROSITE" id="PS00600">
    <property type="entry name" value="AA_TRANSFER_CLASS_3"/>
    <property type="match status" value="1"/>
</dbReference>
<dbReference type="GO" id="GO:0008483">
    <property type="term" value="F:transaminase activity"/>
    <property type="evidence" value="ECO:0007669"/>
    <property type="project" value="InterPro"/>
</dbReference>
<dbReference type="GO" id="GO:0042802">
    <property type="term" value="F:identical protein binding"/>
    <property type="evidence" value="ECO:0007669"/>
    <property type="project" value="TreeGrafter"/>
</dbReference>
<comment type="caution">
    <text evidence="4">The sequence shown here is derived from an EMBL/GenBank/DDBJ whole genome shotgun (WGS) entry which is preliminary data.</text>
</comment>
<dbReference type="InterPro" id="IPR050103">
    <property type="entry name" value="Class-III_PLP-dep_AT"/>
</dbReference>
<protein>
    <recommendedName>
        <fullName evidence="5">Aminotransferase class III-fold pyridoxal phosphate-dependent enzyme</fullName>
    </recommendedName>
</protein>
<accession>X1CZQ8</accession>
<keyword evidence="3" id="KW-0663">Pyridoxal phosphate</keyword>
<evidence type="ECO:0000256" key="2">
    <source>
        <dbReference type="ARBA" id="ARBA00008954"/>
    </source>
</evidence>
<dbReference type="EMBL" id="BART01024176">
    <property type="protein sequence ID" value="GAH01485.1"/>
    <property type="molecule type" value="Genomic_DNA"/>
</dbReference>
<comment type="similarity">
    <text evidence="2">Belongs to the class-III pyridoxal-phosphate-dependent aminotransferase family.</text>
</comment>
<dbReference type="InterPro" id="IPR015424">
    <property type="entry name" value="PyrdxlP-dep_Trfase"/>
</dbReference>
<dbReference type="GO" id="GO:0030170">
    <property type="term" value="F:pyridoxal phosphate binding"/>
    <property type="evidence" value="ECO:0007669"/>
    <property type="project" value="InterPro"/>
</dbReference>
<dbReference type="Gene3D" id="3.90.1150.10">
    <property type="entry name" value="Aspartate Aminotransferase, domain 1"/>
    <property type="match status" value="1"/>
</dbReference>
<dbReference type="Gene3D" id="3.40.640.10">
    <property type="entry name" value="Type I PLP-dependent aspartate aminotransferase-like (Major domain)"/>
    <property type="match status" value="1"/>
</dbReference>
<evidence type="ECO:0000256" key="3">
    <source>
        <dbReference type="ARBA" id="ARBA00022898"/>
    </source>
</evidence>
<evidence type="ECO:0008006" key="5">
    <source>
        <dbReference type="Google" id="ProtNLM"/>
    </source>
</evidence>
<reference evidence="4" key="1">
    <citation type="journal article" date="2014" name="Front. Microbiol.">
        <title>High frequency of phylogenetically diverse reductive dehalogenase-homologous genes in deep subseafloor sedimentary metagenomes.</title>
        <authorList>
            <person name="Kawai M."/>
            <person name="Futagami T."/>
            <person name="Toyoda A."/>
            <person name="Takaki Y."/>
            <person name="Nishi S."/>
            <person name="Hori S."/>
            <person name="Arai W."/>
            <person name="Tsubouchi T."/>
            <person name="Morono Y."/>
            <person name="Uchiyama I."/>
            <person name="Ito T."/>
            <person name="Fujiyama A."/>
            <person name="Inagaki F."/>
            <person name="Takami H."/>
        </authorList>
    </citation>
    <scope>NUCLEOTIDE SEQUENCE</scope>
    <source>
        <strain evidence="4">Expedition CK06-06</strain>
    </source>
</reference>
<dbReference type="Pfam" id="PF00202">
    <property type="entry name" value="Aminotran_3"/>
    <property type="match status" value="1"/>
</dbReference>
<gene>
    <name evidence="4" type="ORF">S01H4_43758</name>
</gene>
<dbReference type="InterPro" id="IPR005814">
    <property type="entry name" value="Aminotrans_3"/>
</dbReference>
<dbReference type="InterPro" id="IPR015421">
    <property type="entry name" value="PyrdxlP-dep_Trfase_major"/>
</dbReference>
<dbReference type="PANTHER" id="PTHR11986">
    <property type="entry name" value="AMINOTRANSFERASE CLASS III"/>
    <property type="match status" value="1"/>
</dbReference>
<sequence length="256" mass="28500">CPFDKIYPDCSLKCLDFIEKGFLTRVDANDVAALIIEPMLGDGGYIFAPNEFLLGLQKLCKKYGIVFIVDEIQTGFGRTGKLLASEHSGIEPDLILMSKSMSDGFPVSAVTGRKEIMDSAPLLGGTFVGHPVACAAALAVLDIFKKENILDEVKKKEKIIKDRLEKMYQNISLIGNIDGKGMAWRIELVKDRTTKEPAPELTMKTCLECLKNGLIVMKAGVYRNIIRFIAPLTIEYDQLNEGFDILERILLEFSKE</sequence>
<dbReference type="PANTHER" id="PTHR11986:SF58">
    <property type="entry name" value="LEUCINE_METHIONINE RACEMASE"/>
    <property type="match status" value="1"/>
</dbReference>
<evidence type="ECO:0000256" key="1">
    <source>
        <dbReference type="ARBA" id="ARBA00001933"/>
    </source>
</evidence>
<comment type="cofactor">
    <cofactor evidence="1">
        <name>pyridoxal 5'-phosphate</name>
        <dbReference type="ChEBI" id="CHEBI:597326"/>
    </cofactor>
</comment>
<proteinExistence type="inferred from homology"/>
<dbReference type="SUPFAM" id="SSF53383">
    <property type="entry name" value="PLP-dependent transferases"/>
    <property type="match status" value="1"/>
</dbReference>
<organism evidence="4">
    <name type="scientific">marine sediment metagenome</name>
    <dbReference type="NCBI Taxonomy" id="412755"/>
    <lineage>
        <taxon>unclassified sequences</taxon>
        <taxon>metagenomes</taxon>
        <taxon>ecological metagenomes</taxon>
    </lineage>
</organism>
<evidence type="ECO:0000313" key="4">
    <source>
        <dbReference type="EMBL" id="GAH01485.1"/>
    </source>
</evidence>
<dbReference type="AlphaFoldDB" id="X1CZQ8"/>
<name>X1CZQ8_9ZZZZ</name>
<dbReference type="InterPro" id="IPR049704">
    <property type="entry name" value="Aminotrans_3_PPA_site"/>
</dbReference>
<dbReference type="InterPro" id="IPR015422">
    <property type="entry name" value="PyrdxlP-dep_Trfase_small"/>
</dbReference>